<evidence type="ECO:0000313" key="14">
    <source>
        <dbReference type="Proteomes" id="UP000198734"/>
    </source>
</evidence>
<keyword evidence="10" id="KW-1208">Phospholipid metabolism</keyword>
<dbReference type="Proteomes" id="UP000198734">
    <property type="component" value="Unassembled WGS sequence"/>
</dbReference>
<sequence length="260" mass="29831">MREKLYQTMIELTNGKWSSSLIRGFTQSKASKRIIPSYIKFFNISIQDTIQKREDFTTLHDFFIRKVKEERRPIDLTPNSIISPVDATIETFGDITEKGLFYVKQKTYTLQDMLGSEKIASSFQNGKYIVLYLSPAEYHRIHSPVDGKILNQYILGKKSYPVNKWGLQFGKQTISGNYRMLTELEMPNEKKCIHIKVGAMFVNSIELTNKSNAWKKGEEIGYFSFGSTVVMLFEEGSVEFSSAVHPGKFVRMGENVANML</sequence>
<evidence type="ECO:0000256" key="9">
    <source>
        <dbReference type="ARBA" id="ARBA00023239"/>
    </source>
</evidence>
<dbReference type="GO" id="GO:0004609">
    <property type="term" value="F:phosphatidylserine decarboxylase activity"/>
    <property type="evidence" value="ECO:0007669"/>
    <property type="project" value="UniProtKB-EC"/>
</dbReference>
<gene>
    <name evidence="13" type="ORF">SAMN05421670_2340</name>
</gene>
<comment type="cofactor">
    <cofactor evidence="1">
        <name>pyruvate</name>
        <dbReference type="ChEBI" id="CHEBI:15361"/>
    </cofactor>
</comment>
<dbReference type="OrthoDB" id="9802030at2"/>
<dbReference type="RefSeq" id="WP_093537065.1">
    <property type="nucleotide sequence ID" value="NZ_FOXU01000003.1"/>
</dbReference>
<dbReference type="PANTHER" id="PTHR10067:SF6">
    <property type="entry name" value="PHOSPHATIDYLSERINE DECARBOXYLASE PROENZYME, MITOCHONDRIAL"/>
    <property type="match status" value="1"/>
</dbReference>
<dbReference type="PANTHER" id="PTHR10067">
    <property type="entry name" value="PHOSPHATIDYLSERINE DECARBOXYLASE"/>
    <property type="match status" value="1"/>
</dbReference>
<keyword evidence="14" id="KW-1185">Reference proteome</keyword>
<dbReference type="NCBIfam" id="TIGR00163">
    <property type="entry name" value="PS_decarb"/>
    <property type="match status" value="1"/>
</dbReference>
<comment type="pathway">
    <text evidence="12">Phospholipid metabolism; phosphatidylethanolamine biosynthesis.</text>
</comment>
<dbReference type="GO" id="GO:0006646">
    <property type="term" value="P:phosphatidylethanolamine biosynthetic process"/>
    <property type="evidence" value="ECO:0007669"/>
    <property type="project" value="UniProtKB-UniPathway"/>
</dbReference>
<dbReference type="InterPro" id="IPR033177">
    <property type="entry name" value="PSD-B"/>
</dbReference>
<keyword evidence="4" id="KW-0444">Lipid biosynthesis</keyword>
<comment type="pathway">
    <text evidence="2">Lipid metabolism.</text>
</comment>
<evidence type="ECO:0000256" key="4">
    <source>
        <dbReference type="ARBA" id="ARBA00022516"/>
    </source>
</evidence>
<keyword evidence="8" id="KW-0594">Phospholipid biosynthesis</keyword>
<keyword evidence="9" id="KW-0456">Lyase</keyword>
<reference evidence="14" key="1">
    <citation type="submission" date="2016-10" db="EMBL/GenBank/DDBJ databases">
        <authorList>
            <person name="Varghese N."/>
            <person name="Submissions S."/>
        </authorList>
    </citation>
    <scope>NUCLEOTIDE SEQUENCE [LARGE SCALE GENOMIC DNA]</scope>
    <source>
        <strain evidence="14">DSM 11706</strain>
    </source>
</reference>
<keyword evidence="11" id="KW-0670">Pyruvate</keyword>
<dbReference type="UniPathway" id="UPA00558"/>
<evidence type="ECO:0000256" key="6">
    <source>
        <dbReference type="ARBA" id="ARBA00023098"/>
    </source>
</evidence>
<dbReference type="InterPro" id="IPR003817">
    <property type="entry name" value="PS_Dcarbxylase"/>
</dbReference>
<dbReference type="EC" id="4.1.1.65" evidence="3"/>
<keyword evidence="5" id="KW-0210">Decarboxylase</keyword>
<proteinExistence type="predicted"/>
<dbReference type="AlphaFoldDB" id="A0A1I5YYB9"/>
<organism evidence="13 14">
    <name type="scientific">Psychrobacillus psychrotolerans</name>
    <dbReference type="NCBI Taxonomy" id="126156"/>
    <lineage>
        <taxon>Bacteria</taxon>
        <taxon>Bacillati</taxon>
        <taxon>Bacillota</taxon>
        <taxon>Bacilli</taxon>
        <taxon>Bacillales</taxon>
        <taxon>Bacillaceae</taxon>
        <taxon>Psychrobacillus</taxon>
    </lineage>
</organism>
<protein>
    <recommendedName>
        <fullName evidence="3">phosphatidylserine decarboxylase</fullName>
        <ecNumber evidence="3">4.1.1.65</ecNumber>
    </recommendedName>
</protein>
<evidence type="ECO:0000256" key="10">
    <source>
        <dbReference type="ARBA" id="ARBA00023264"/>
    </source>
</evidence>
<evidence type="ECO:0000256" key="3">
    <source>
        <dbReference type="ARBA" id="ARBA00012243"/>
    </source>
</evidence>
<evidence type="ECO:0000256" key="11">
    <source>
        <dbReference type="ARBA" id="ARBA00023317"/>
    </source>
</evidence>
<dbReference type="EMBL" id="FOXU01000003">
    <property type="protein sequence ID" value="SFQ49209.1"/>
    <property type="molecule type" value="Genomic_DNA"/>
</dbReference>
<evidence type="ECO:0000313" key="13">
    <source>
        <dbReference type="EMBL" id="SFQ49209.1"/>
    </source>
</evidence>
<evidence type="ECO:0000256" key="1">
    <source>
        <dbReference type="ARBA" id="ARBA00001928"/>
    </source>
</evidence>
<evidence type="ECO:0000256" key="12">
    <source>
        <dbReference type="ARBA" id="ARBA00024326"/>
    </source>
</evidence>
<dbReference type="NCBIfam" id="NF002853">
    <property type="entry name" value="PRK03140.1"/>
    <property type="match status" value="1"/>
</dbReference>
<evidence type="ECO:0000256" key="8">
    <source>
        <dbReference type="ARBA" id="ARBA00023209"/>
    </source>
</evidence>
<evidence type="ECO:0000256" key="5">
    <source>
        <dbReference type="ARBA" id="ARBA00022793"/>
    </source>
</evidence>
<name>A0A1I5YYB9_9BACI</name>
<evidence type="ECO:0000256" key="2">
    <source>
        <dbReference type="ARBA" id="ARBA00005189"/>
    </source>
</evidence>
<keyword evidence="7" id="KW-0865">Zymogen</keyword>
<accession>A0A1I5YYB9</accession>
<dbReference type="Pfam" id="PF02666">
    <property type="entry name" value="PS_Dcarbxylase"/>
    <property type="match status" value="1"/>
</dbReference>
<evidence type="ECO:0000256" key="7">
    <source>
        <dbReference type="ARBA" id="ARBA00023145"/>
    </source>
</evidence>
<dbReference type="STRING" id="126156.SAMN05421670_2340"/>
<keyword evidence="6" id="KW-0443">Lipid metabolism</keyword>